<dbReference type="OrthoDB" id="1291358at2759"/>
<dbReference type="InterPro" id="IPR050568">
    <property type="entry name" value="Transcr_DNA_Rep_Reg"/>
</dbReference>
<dbReference type="Gene3D" id="1.10.20.10">
    <property type="entry name" value="Histone, subunit A"/>
    <property type="match status" value="1"/>
</dbReference>
<dbReference type="GO" id="GO:0008623">
    <property type="term" value="C:CHRAC"/>
    <property type="evidence" value="ECO:0007669"/>
    <property type="project" value="TreeGrafter"/>
</dbReference>
<dbReference type="SUPFAM" id="SSF47113">
    <property type="entry name" value="Histone-fold"/>
    <property type="match status" value="1"/>
</dbReference>
<dbReference type="Pfam" id="PF00808">
    <property type="entry name" value="CBFD_NFYB_HMF"/>
    <property type="match status" value="1"/>
</dbReference>
<dbReference type="EMBL" id="LUCH01002769">
    <property type="protein sequence ID" value="KAF5401005.1"/>
    <property type="molecule type" value="Genomic_DNA"/>
</dbReference>
<evidence type="ECO:0000313" key="5">
    <source>
        <dbReference type="Proteomes" id="UP000748531"/>
    </source>
</evidence>
<proteinExistence type="predicted"/>
<name>A0A8J4WRF0_9TREM</name>
<dbReference type="AlphaFoldDB" id="A0A8J4WRF0"/>
<dbReference type="InterPro" id="IPR009072">
    <property type="entry name" value="Histone-fold"/>
</dbReference>
<gene>
    <name evidence="4" type="ORF">PHET_05667</name>
</gene>
<protein>
    <submittedName>
        <fullName evidence="4">Chromatin accessibility complex protein 1</fullName>
    </submittedName>
</protein>
<sequence>MLDQWEDGQAFTPDIVINTSSTVYQLLVCYVTESSMEPRTFNATEALNLRIPPNRTRLMMKSSPDVESVSVESVVCLSKATELFINELVSSARCSANEEFTYKLLSDLQSKTPRYAFLADVLPTKITMMEWIEKYKTEFDASCT</sequence>
<evidence type="ECO:0000256" key="1">
    <source>
        <dbReference type="ARBA" id="ARBA00004123"/>
    </source>
</evidence>
<evidence type="ECO:0000313" key="4">
    <source>
        <dbReference type="EMBL" id="KAF5401005.1"/>
    </source>
</evidence>
<feature type="domain" description="Transcription factor CBF/NF-Y/archaeal histone" evidence="3">
    <location>
        <begin position="50"/>
        <end position="98"/>
    </location>
</feature>
<dbReference type="GO" id="GO:0006338">
    <property type="term" value="P:chromatin remodeling"/>
    <property type="evidence" value="ECO:0007669"/>
    <property type="project" value="TreeGrafter"/>
</dbReference>
<reference evidence="4" key="1">
    <citation type="submission" date="2019-05" db="EMBL/GenBank/DDBJ databases">
        <title>Annotation for the trematode Paragonimus heterotremus.</title>
        <authorList>
            <person name="Choi Y.-J."/>
        </authorList>
    </citation>
    <scope>NUCLEOTIDE SEQUENCE</scope>
    <source>
        <strain evidence="4">LC</strain>
    </source>
</reference>
<dbReference type="GO" id="GO:0046982">
    <property type="term" value="F:protein heterodimerization activity"/>
    <property type="evidence" value="ECO:0007669"/>
    <property type="project" value="InterPro"/>
</dbReference>
<organism evidence="4 5">
    <name type="scientific">Paragonimus heterotremus</name>
    <dbReference type="NCBI Taxonomy" id="100268"/>
    <lineage>
        <taxon>Eukaryota</taxon>
        <taxon>Metazoa</taxon>
        <taxon>Spiralia</taxon>
        <taxon>Lophotrochozoa</taxon>
        <taxon>Platyhelminthes</taxon>
        <taxon>Trematoda</taxon>
        <taxon>Digenea</taxon>
        <taxon>Plagiorchiida</taxon>
        <taxon>Troglotremata</taxon>
        <taxon>Troglotrematidae</taxon>
        <taxon>Paragonimus</taxon>
    </lineage>
</organism>
<dbReference type="Proteomes" id="UP000748531">
    <property type="component" value="Unassembled WGS sequence"/>
</dbReference>
<accession>A0A8J4WRF0</accession>
<keyword evidence="2" id="KW-0539">Nucleus</keyword>
<dbReference type="GO" id="GO:0006261">
    <property type="term" value="P:DNA-templated DNA replication"/>
    <property type="evidence" value="ECO:0007669"/>
    <property type="project" value="TreeGrafter"/>
</dbReference>
<dbReference type="InterPro" id="IPR003958">
    <property type="entry name" value="CBFA_NFYB_domain"/>
</dbReference>
<dbReference type="PANTHER" id="PTHR10252:SF54">
    <property type="entry name" value="CHROMATIN ACCESSIBILITY COMPLEX PROTEIN 1"/>
    <property type="match status" value="1"/>
</dbReference>
<keyword evidence="5" id="KW-1185">Reference proteome</keyword>
<evidence type="ECO:0000259" key="3">
    <source>
        <dbReference type="Pfam" id="PF00808"/>
    </source>
</evidence>
<comment type="subcellular location">
    <subcellularLocation>
        <location evidence="1">Nucleus</location>
    </subcellularLocation>
</comment>
<comment type="caution">
    <text evidence="4">The sequence shown here is derived from an EMBL/GenBank/DDBJ whole genome shotgun (WGS) entry which is preliminary data.</text>
</comment>
<evidence type="ECO:0000256" key="2">
    <source>
        <dbReference type="ARBA" id="ARBA00023242"/>
    </source>
</evidence>
<dbReference type="PANTHER" id="PTHR10252">
    <property type="entry name" value="HISTONE-LIKE TRANSCRIPTION FACTOR CCAAT-RELATED"/>
    <property type="match status" value="1"/>
</dbReference>